<sequence length="248" mass="28015">MIIFYDLAAKDGIRTWSPNPWKTRYVLNYKKLPYKTVALEYPDLEPEFKKLGIPPSSVNADGSGSYTSPSIIDEDNKVAVTDSYKIAEYLDKTYPATPSVIPPGTEVFQAAFYDQIEEITAPLWPLLLPRVAPKLLNSRSSEYFIRTRSAYFGMPLAHVEPQGELRIEGWKKVEAAFNTISGWMSKGKGPYLMGETVTFSDFVIGGLLEGIKYSFGEESEEWANIMKWNDGKWKAYIGSLEKYSSVEN</sequence>
<dbReference type="Gene3D" id="3.40.30.10">
    <property type="entry name" value="Glutaredoxin"/>
    <property type="match status" value="1"/>
</dbReference>
<organism evidence="2 3">
    <name type="scientific">Leucocoprinus birnbaumii</name>
    <dbReference type="NCBI Taxonomy" id="56174"/>
    <lineage>
        <taxon>Eukaryota</taxon>
        <taxon>Fungi</taxon>
        <taxon>Dikarya</taxon>
        <taxon>Basidiomycota</taxon>
        <taxon>Agaricomycotina</taxon>
        <taxon>Agaricomycetes</taxon>
        <taxon>Agaricomycetidae</taxon>
        <taxon>Agaricales</taxon>
        <taxon>Agaricineae</taxon>
        <taxon>Agaricaceae</taxon>
        <taxon>Leucocoprinus</taxon>
    </lineage>
</organism>
<dbReference type="InterPro" id="IPR004045">
    <property type="entry name" value="Glutathione_S-Trfase_N"/>
</dbReference>
<name>A0AAD5VJM5_9AGAR</name>
<dbReference type="Proteomes" id="UP001213000">
    <property type="component" value="Unassembled WGS sequence"/>
</dbReference>
<dbReference type="InterPro" id="IPR054416">
    <property type="entry name" value="GST_UstS-like_C"/>
</dbReference>
<keyword evidence="3" id="KW-1185">Reference proteome</keyword>
<gene>
    <name evidence="2" type="ORF">NP233_g9860</name>
</gene>
<dbReference type="AlphaFoldDB" id="A0AAD5VJM5"/>
<dbReference type="PROSITE" id="PS50404">
    <property type="entry name" value="GST_NTER"/>
    <property type="match status" value="1"/>
</dbReference>
<dbReference type="InterPro" id="IPR036249">
    <property type="entry name" value="Thioredoxin-like_sf"/>
</dbReference>
<reference evidence="2" key="1">
    <citation type="submission" date="2022-07" db="EMBL/GenBank/DDBJ databases">
        <title>Genome Sequence of Leucocoprinus birnbaumii.</title>
        <authorList>
            <person name="Buettner E."/>
        </authorList>
    </citation>
    <scope>NUCLEOTIDE SEQUENCE</scope>
    <source>
        <strain evidence="2">VT141</strain>
    </source>
</reference>
<accession>A0AAD5VJM5</accession>
<dbReference type="SUPFAM" id="SSF47616">
    <property type="entry name" value="GST C-terminal domain-like"/>
    <property type="match status" value="1"/>
</dbReference>
<protein>
    <recommendedName>
        <fullName evidence="1">GST N-terminal domain-containing protein</fullName>
    </recommendedName>
</protein>
<feature type="domain" description="GST N-terminal" evidence="1">
    <location>
        <begin position="7"/>
        <end position="98"/>
    </location>
</feature>
<evidence type="ECO:0000313" key="3">
    <source>
        <dbReference type="Proteomes" id="UP001213000"/>
    </source>
</evidence>
<comment type="caution">
    <text evidence="2">The sequence shown here is derived from an EMBL/GenBank/DDBJ whole genome shotgun (WGS) entry which is preliminary data.</text>
</comment>
<proteinExistence type="predicted"/>
<dbReference type="CDD" id="cd03038">
    <property type="entry name" value="GST_N_etherase_LigE"/>
    <property type="match status" value="1"/>
</dbReference>
<dbReference type="Pfam" id="PF13409">
    <property type="entry name" value="GST_N_2"/>
    <property type="match status" value="1"/>
</dbReference>
<evidence type="ECO:0000259" key="1">
    <source>
        <dbReference type="PROSITE" id="PS50404"/>
    </source>
</evidence>
<evidence type="ECO:0000313" key="2">
    <source>
        <dbReference type="EMBL" id="KAJ3561974.1"/>
    </source>
</evidence>
<dbReference type="Pfam" id="PF22041">
    <property type="entry name" value="GST_C_7"/>
    <property type="match status" value="1"/>
</dbReference>
<dbReference type="InterPro" id="IPR036282">
    <property type="entry name" value="Glutathione-S-Trfase_C_sf"/>
</dbReference>
<dbReference type="SUPFAM" id="SSF52833">
    <property type="entry name" value="Thioredoxin-like"/>
    <property type="match status" value="1"/>
</dbReference>
<dbReference type="Gene3D" id="1.20.1050.10">
    <property type="match status" value="1"/>
</dbReference>
<dbReference type="EMBL" id="JANIEX010000930">
    <property type="protein sequence ID" value="KAJ3561974.1"/>
    <property type="molecule type" value="Genomic_DNA"/>
</dbReference>